<gene>
    <name evidence="2" type="ORF">PCOR1329_LOCUS23310</name>
</gene>
<sequence length="123" mass="12182">MDGRAARPPGWAIWRRIASAAARLGSAAPPGQCRGGRWVGLRADDRSVALLGTQIDALKTEVRALLRADAAAQRRARPGDGAGPAAGSAGGTAEEDGRGRAMDGAGSVAPMGAAAPSAPDATG</sequence>
<accession>A0ABN9RSK9</accession>
<proteinExistence type="predicted"/>
<keyword evidence="3" id="KW-1185">Reference proteome</keyword>
<name>A0ABN9RSK9_9DINO</name>
<feature type="region of interest" description="Disordered" evidence="1">
    <location>
        <begin position="69"/>
        <end position="123"/>
    </location>
</feature>
<evidence type="ECO:0000313" key="3">
    <source>
        <dbReference type="Proteomes" id="UP001189429"/>
    </source>
</evidence>
<evidence type="ECO:0000313" key="2">
    <source>
        <dbReference type="EMBL" id="CAK0822241.1"/>
    </source>
</evidence>
<protein>
    <submittedName>
        <fullName evidence="2">Uncharacterized protein</fullName>
    </submittedName>
</protein>
<organism evidence="2 3">
    <name type="scientific">Prorocentrum cordatum</name>
    <dbReference type="NCBI Taxonomy" id="2364126"/>
    <lineage>
        <taxon>Eukaryota</taxon>
        <taxon>Sar</taxon>
        <taxon>Alveolata</taxon>
        <taxon>Dinophyceae</taxon>
        <taxon>Prorocentrales</taxon>
        <taxon>Prorocentraceae</taxon>
        <taxon>Prorocentrum</taxon>
    </lineage>
</organism>
<feature type="compositionally biased region" description="Gly residues" evidence="1">
    <location>
        <begin position="80"/>
        <end position="90"/>
    </location>
</feature>
<evidence type="ECO:0000256" key="1">
    <source>
        <dbReference type="SAM" id="MobiDB-lite"/>
    </source>
</evidence>
<dbReference type="EMBL" id="CAUYUJ010007880">
    <property type="protein sequence ID" value="CAK0822241.1"/>
    <property type="molecule type" value="Genomic_DNA"/>
</dbReference>
<dbReference type="Proteomes" id="UP001189429">
    <property type="component" value="Unassembled WGS sequence"/>
</dbReference>
<comment type="caution">
    <text evidence="2">The sequence shown here is derived from an EMBL/GenBank/DDBJ whole genome shotgun (WGS) entry which is preliminary data.</text>
</comment>
<reference evidence="2" key="1">
    <citation type="submission" date="2023-10" db="EMBL/GenBank/DDBJ databases">
        <authorList>
            <person name="Chen Y."/>
            <person name="Shah S."/>
            <person name="Dougan E. K."/>
            <person name="Thang M."/>
            <person name="Chan C."/>
        </authorList>
    </citation>
    <scope>NUCLEOTIDE SEQUENCE [LARGE SCALE GENOMIC DNA]</scope>
</reference>